<evidence type="ECO:0000313" key="2">
    <source>
        <dbReference type="EMBL" id="SBT85799.1"/>
    </source>
</evidence>
<dbReference type="OrthoDB" id="10669034at2759"/>
<dbReference type="AlphaFoldDB" id="A0A1D3JHF8"/>
<feature type="transmembrane region" description="Helical" evidence="1">
    <location>
        <begin position="214"/>
        <end position="239"/>
    </location>
</feature>
<dbReference type="EMBL" id="FLRL01000028">
    <property type="protein sequence ID" value="SBT85799.1"/>
    <property type="molecule type" value="Genomic_DNA"/>
</dbReference>
<sequence>MDQKIKMLFFIKISTFILLTWIFHFNSELSTFNKSINKNYKPSKKLDTRSYRILRKYKKENNSNNVFLKKMFVNNGENNEGDISNNEKCRKGKNKQSNRSLLNKAQYYTEIIDYNNGTFDGKHFHFQKKWIKKKDHDDFLEKNRRICDITLKKIKFRKYRFGVAIFIIFLFLGIGLAILPKLPFMESVWTSMDNLLPNALKEAIETAQKYVNNYLYLILYTALFVILSIILIIGIYKMLRNNEKYNKIKLITE</sequence>
<keyword evidence="1" id="KW-0812">Transmembrane</keyword>
<dbReference type="RefSeq" id="XP_028859115.1">
    <property type="nucleotide sequence ID" value="XM_029004966.1"/>
</dbReference>
<proteinExistence type="predicted"/>
<feature type="transmembrane region" description="Helical" evidence="1">
    <location>
        <begin position="161"/>
        <end position="179"/>
    </location>
</feature>
<gene>
    <name evidence="2" type="primary">PmUG01_00060300</name>
    <name evidence="2" type="ORF">PMUG01_00060300</name>
</gene>
<evidence type="ECO:0000313" key="3">
    <source>
        <dbReference type="Proteomes" id="UP000219813"/>
    </source>
</evidence>
<dbReference type="VEuPathDB" id="PlasmoDB:PmUG01_00060300"/>
<dbReference type="Proteomes" id="UP000219813">
    <property type="component" value="Unassembled WGS sequence"/>
</dbReference>
<organism evidence="2 3">
    <name type="scientific">Plasmodium malariae</name>
    <dbReference type="NCBI Taxonomy" id="5858"/>
    <lineage>
        <taxon>Eukaryota</taxon>
        <taxon>Sar</taxon>
        <taxon>Alveolata</taxon>
        <taxon>Apicomplexa</taxon>
        <taxon>Aconoidasida</taxon>
        <taxon>Haemosporida</taxon>
        <taxon>Plasmodiidae</taxon>
        <taxon>Plasmodium</taxon>
        <taxon>Plasmodium (Plasmodium)</taxon>
    </lineage>
</organism>
<reference evidence="2 3" key="1">
    <citation type="submission" date="2016-06" db="EMBL/GenBank/DDBJ databases">
        <authorList>
            <consortium name="Pathogen Informatics"/>
        </authorList>
    </citation>
    <scope>NUCLEOTIDE SEQUENCE [LARGE SCALE GENOMIC DNA]</scope>
</reference>
<accession>A0A1D3JHF8</accession>
<protein>
    <submittedName>
        <fullName evidence="2">Fam-m protein</fullName>
    </submittedName>
</protein>
<dbReference type="GeneID" id="39866067"/>
<keyword evidence="3" id="KW-1185">Reference proteome</keyword>
<dbReference type="InterPro" id="IPR022139">
    <property type="entry name" value="Fam-L/Fam-M-like_plasmodium"/>
</dbReference>
<dbReference type="KEGG" id="pmal:PMUG01_00060300"/>
<keyword evidence="1" id="KW-0472">Membrane</keyword>
<evidence type="ECO:0000256" key="1">
    <source>
        <dbReference type="SAM" id="Phobius"/>
    </source>
</evidence>
<dbReference type="Pfam" id="PF12420">
    <property type="entry name" value="DUF3671"/>
    <property type="match status" value="1"/>
</dbReference>
<keyword evidence="1" id="KW-1133">Transmembrane helix</keyword>
<name>A0A1D3JHF8_PLAMA</name>
<feature type="transmembrane region" description="Helical" evidence="1">
    <location>
        <begin position="6"/>
        <end position="25"/>
    </location>
</feature>